<evidence type="ECO:0000313" key="2">
    <source>
        <dbReference type="Proteomes" id="UP001147733"/>
    </source>
</evidence>
<proteinExistence type="predicted"/>
<gene>
    <name evidence="1" type="ORF">N7469_005714</name>
</gene>
<keyword evidence="2" id="KW-1185">Reference proteome</keyword>
<dbReference type="AlphaFoldDB" id="A0A9W9TPX0"/>
<dbReference type="RefSeq" id="XP_056501448.1">
    <property type="nucleotide sequence ID" value="XM_056644634.1"/>
</dbReference>
<reference evidence="1" key="2">
    <citation type="journal article" date="2023" name="IMA Fungus">
        <title>Comparative genomic study of the Penicillium genus elucidates a diverse pangenome and 15 lateral gene transfer events.</title>
        <authorList>
            <person name="Petersen C."/>
            <person name="Sorensen T."/>
            <person name="Nielsen M.R."/>
            <person name="Sondergaard T.E."/>
            <person name="Sorensen J.L."/>
            <person name="Fitzpatrick D.A."/>
            <person name="Frisvad J.C."/>
            <person name="Nielsen K.L."/>
        </authorList>
    </citation>
    <scope>NUCLEOTIDE SEQUENCE</scope>
    <source>
        <strain evidence="1">IBT 23319</strain>
    </source>
</reference>
<dbReference type="OrthoDB" id="37659at2759"/>
<dbReference type="GeneID" id="81383801"/>
<protein>
    <submittedName>
        <fullName evidence="1">Uncharacterized protein</fullName>
    </submittedName>
</protein>
<sequence>MPITLSILVFVASPLDYARYRHTALFFDFQNTPTSTTAENDTNKKVVDSSDAKIHNWIESSTEKPYPYTSANGNDKLNSDEEITSSIMEVTGTSGLFSFSERVNAKIPKSSTELARVIPVSSITNAPSSALRLIISDTPIRLGASEGSDWNSQNWVGEALDRLVVAGYLDAGAKDKALDKMVDAVLEAGDEEVS</sequence>
<dbReference type="Proteomes" id="UP001147733">
    <property type="component" value="Unassembled WGS sequence"/>
</dbReference>
<reference evidence="1" key="1">
    <citation type="submission" date="2022-11" db="EMBL/GenBank/DDBJ databases">
        <authorList>
            <person name="Petersen C."/>
        </authorList>
    </citation>
    <scope>NUCLEOTIDE SEQUENCE</scope>
    <source>
        <strain evidence="1">IBT 23319</strain>
    </source>
</reference>
<evidence type="ECO:0000313" key="1">
    <source>
        <dbReference type="EMBL" id="KAJ5233948.1"/>
    </source>
</evidence>
<name>A0A9W9TPX0_PENCI</name>
<comment type="caution">
    <text evidence="1">The sequence shown here is derived from an EMBL/GenBank/DDBJ whole genome shotgun (WGS) entry which is preliminary data.</text>
</comment>
<organism evidence="1 2">
    <name type="scientific">Penicillium citrinum</name>
    <dbReference type="NCBI Taxonomy" id="5077"/>
    <lineage>
        <taxon>Eukaryota</taxon>
        <taxon>Fungi</taxon>
        <taxon>Dikarya</taxon>
        <taxon>Ascomycota</taxon>
        <taxon>Pezizomycotina</taxon>
        <taxon>Eurotiomycetes</taxon>
        <taxon>Eurotiomycetidae</taxon>
        <taxon>Eurotiales</taxon>
        <taxon>Aspergillaceae</taxon>
        <taxon>Penicillium</taxon>
    </lineage>
</organism>
<accession>A0A9W9TPX0</accession>
<dbReference type="EMBL" id="JAPQKT010000004">
    <property type="protein sequence ID" value="KAJ5233948.1"/>
    <property type="molecule type" value="Genomic_DNA"/>
</dbReference>